<comment type="caution">
    <text evidence="2">The sequence shown here is derived from an EMBL/GenBank/DDBJ whole genome shotgun (WGS) entry which is preliminary data.</text>
</comment>
<reference evidence="2 3" key="1">
    <citation type="submission" date="2020-08" db="EMBL/GenBank/DDBJ databases">
        <title>Genomic Encyclopedia of Type Strains, Phase IV (KMG-IV): sequencing the most valuable type-strain genomes for metagenomic binning, comparative biology and taxonomic classification.</title>
        <authorList>
            <person name="Goeker M."/>
        </authorList>
    </citation>
    <scope>NUCLEOTIDE SEQUENCE [LARGE SCALE GENOMIC DNA]</scope>
    <source>
        <strain evidence="2 3">DSM 23562</strain>
    </source>
</reference>
<accession>A0A7W9W4M2</accession>
<dbReference type="SUPFAM" id="SSF52218">
    <property type="entry name" value="Flavoproteins"/>
    <property type="match status" value="1"/>
</dbReference>
<dbReference type="RefSeq" id="WP_184192299.1">
    <property type="nucleotide sequence ID" value="NZ_JACHGW010000001.1"/>
</dbReference>
<dbReference type="InterPro" id="IPR029039">
    <property type="entry name" value="Flavoprotein-like_sf"/>
</dbReference>
<keyword evidence="2" id="KW-0560">Oxidoreductase</keyword>
<organism evidence="2 3">
    <name type="scientific">Armatimonas rosea</name>
    <dbReference type="NCBI Taxonomy" id="685828"/>
    <lineage>
        <taxon>Bacteria</taxon>
        <taxon>Bacillati</taxon>
        <taxon>Armatimonadota</taxon>
        <taxon>Armatimonadia</taxon>
        <taxon>Armatimonadales</taxon>
        <taxon>Armatimonadaceae</taxon>
        <taxon>Armatimonas</taxon>
    </lineage>
</organism>
<dbReference type="AlphaFoldDB" id="A0A7W9W4M2"/>
<keyword evidence="3" id="KW-1185">Reference proteome</keyword>
<protein>
    <submittedName>
        <fullName evidence="2">FMN reductase</fullName>
        <ecNumber evidence="2">1.5.1.38</ecNumber>
    </submittedName>
</protein>
<proteinExistence type="predicted"/>
<dbReference type="EC" id="1.5.1.38" evidence="2"/>
<name>A0A7W9W4M2_ARMRO</name>
<gene>
    <name evidence="2" type="ORF">HNQ39_000425</name>
</gene>
<evidence type="ECO:0000259" key="1">
    <source>
        <dbReference type="Pfam" id="PF03358"/>
    </source>
</evidence>
<feature type="domain" description="NADPH-dependent FMN reductase-like" evidence="1">
    <location>
        <begin position="4"/>
        <end position="128"/>
    </location>
</feature>
<dbReference type="GO" id="GO:0052873">
    <property type="term" value="F:FMN reductase (NADPH) activity"/>
    <property type="evidence" value="ECO:0007669"/>
    <property type="project" value="UniProtKB-EC"/>
</dbReference>
<dbReference type="Proteomes" id="UP000520814">
    <property type="component" value="Unassembled WGS sequence"/>
</dbReference>
<dbReference type="Gene3D" id="3.40.50.360">
    <property type="match status" value="1"/>
</dbReference>
<sequence length="154" mass="16864">MRHVTLIATSLDTSSKSQLLARHAATLLAERGIAHTLLDLRDSPELAEPLKQATHVIFAVPIYNYDVNAAAKQVIEDHGDALEGKTVGFLCQAGGQRSYMSILSFANALMLDFRCWIVPRFVYATGNDFDGDTPGENIRHRVAELVDSLLKGTP</sequence>
<evidence type="ECO:0000313" key="2">
    <source>
        <dbReference type="EMBL" id="MBB6048663.1"/>
    </source>
</evidence>
<dbReference type="EMBL" id="JACHGW010000001">
    <property type="protein sequence ID" value="MBB6048663.1"/>
    <property type="molecule type" value="Genomic_DNA"/>
</dbReference>
<dbReference type="Pfam" id="PF03358">
    <property type="entry name" value="FMN_red"/>
    <property type="match status" value="1"/>
</dbReference>
<dbReference type="InterPro" id="IPR005025">
    <property type="entry name" value="FMN_Rdtase-like_dom"/>
</dbReference>
<evidence type="ECO:0000313" key="3">
    <source>
        <dbReference type="Proteomes" id="UP000520814"/>
    </source>
</evidence>